<keyword evidence="2 5" id="KW-0808">Transferase</keyword>
<evidence type="ECO:0000256" key="3">
    <source>
        <dbReference type="ARBA" id="ARBA00022691"/>
    </source>
</evidence>
<organism evidence="5 6">
    <name type="scientific">Tautonia plasticadhaerens</name>
    <dbReference type="NCBI Taxonomy" id="2527974"/>
    <lineage>
        <taxon>Bacteria</taxon>
        <taxon>Pseudomonadati</taxon>
        <taxon>Planctomycetota</taxon>
        <taxon>Planctomycetia</taxon>
        <taxon>Isosphaerales</taxon>
        <taxon>Isosphaeraceae</taxon>
        <taxon>Tautonia</taxon>
    </lineage>
</organism>
<dbReference type="Pfam" id="PF13649">
    <property type="entry name" value="Methyltransf_25"/>
    <property type="match status" value="1"/>
</dbReference>
<name>A0A518H7U5_9BACT</name>
<gene>
    <name evidence="5" type="primary">tehB</name>
    <name evidence="5" type="ORF">ElP_48670</name>
</gene>
<evidence type="ECO:0000313" key="5">
    <source>
        <dbReference type="EMBL" id="QDV36937.1"/>
    </source>
</evidence>
<dbReference type="GO" id="GO:0032259">
    <property type="term" value="P:methylation"/>
    <property type="evidence" value="ECO:0007669"/>
    <property type="project" value="UniProtKB-KW"/>
</dbReference>
<dbReference type="KEGG" id="tpla:ElP_48670"/>
<protein>
    <submittedName>
        <fullName evidence="5">Tellurite methyltransferase</fullName>
        <ecNumber evidence="5">2.1.1.265</ecNumber>
    </submittedName>
</protein>
<dbReference type="InterPro" id="IPR041698">
    <property type="entry name" value="Methyltransf_25"/>
</dbReference>
<dbReference type="EC" id="2.1.1.265" evidence="5"/>
<feature type="domain" description="Methyltransferase" evidence="4">
    <location>
        <begin position="40"/>
        <end position="134"/>
    </location>
</feature>
<dbReference type="RefSeq" id="WP_231749233.1">
    <property type="nucleotide sequence ID" value="NZ_CP036426.1"/>
</dbReference>
<dbReference type="SUPFAM" id="SSF53335">
    <property type="entry name" value="S-adenosyl-L-methionine-dependent methyltransferases"/>
    <property type="match status" value="1"/>
</dbReference>
<dbReference type="PANTHER" id="PTHR43464">
    <property type="entry name" value="METHYLTRANSFERASE"/>
    <property type="match status" value="1"/>
</dbReference>
<evidence type="ECO:0000313" key="6">
    <source>
        <dbReference type="Proteomes" id="UP000317835"/>
    </source>
</evidence>
<sequence>MSDVLGRETFESIYAGTPAWDIGRPQRALVEVADRVTGTVLDAGCGTGENALFFAGRGHPVLGIDFLEGPIMESRRKAEERGLDAEFARMDALTLLGLDRHFDTVIDSGLFHVFSDEDRARYVAGLAHVTSPGGRLFLL</sequence>
<evidence type="ECO:0000256" key="2">
    <source>
        <dbReference type="ARBA" id="ARBA00022679"/>
    </source>
</evidence>
<accession>A0A518H7U5</accession>
<dbReference type="InterPro" id="IPR029063">
    <property type="entry name" value="SAM-dependent_MTases_sf"/>
</dbReference>
<dbReference type="AlphaFoldDB" id="A0A518H7U5"/>
<dbReference type="PANTHER" id="PTHR43464:SF19">
    <property type="entry name" value="UBIQUINONE BIOSYNTHESIS O-METHYLTRANSFERASE, MITOCHONDRIAL"/>
    <property type="match status" value="1"/>
</dbReference>
<dbReference type="EMBL" id="CP036426">
    <property type="protein sequence ID" value="QDV36937.1"/>
    <property type="molecule type" value="Genomic_DNA"/>
</dbReference>
<reference evidence="5 6" key="1">
    <citation type="submission" date="2019-02" db="EMBL/GenBank/DDBJ databases">
        <title>Deep-cultivation of Planctomycetes and their phenomic and genomic characterization uncovers novel biology.</title>
        <authorList>
            <person name="Wiegand S."/>
            <person name="Jogler M."/>
            <person name="Boedeker C."/>
            <person name="Pinto D."/>
            <person name="Vollmers J."/>
            <person name="Rivas-Marin E."/>
            <person name="Kohn T."/>
            <person name="Peeters S.H."/>
            <person name="Heuer A."/>
            <person name="Rast P."/>
            <person name="Oberbeckmann S."/>
            <person name="Bunk B."/>
            <person name="Jeske O."/>
            <person name="Meyerdierks A."/>
            <person name="Storesund J.E."/>
            <person name="Kallscheuer N."/>
            <person name="Luecker S."/>
            <person name="Lage O.M."/>
            <person name="Pohl T."/>
            <person name="Merkel B.J."/>
            <person name="Hornburger P."/>
            <person name="Mueller R.-W."/>
            <person name="Bruemmer F."/>
            <person name="Labrenz M."/>
            <person name="Spormann A.M."/>
            <person name="Op den Camp H."/>
            <person name="Overmann J."/>
            <person name="Amann R."/>
            <person name="Jetten M.S.M."/>
            <person name="Mascher T."/>
            <person name="Medema M.H."/>
            <person name="Devos D.P."/>
            <person name="Kaster A.-K."/>
            <person name="Ovreas L."/>
            <person name="Rohde M."/>
            <person name="Galperin M.Y."/>
            <person name="Jogler C."/>
        </authorList>
    </citation>
    <scope>NUCLEOTIDE SEQUENCE [LARGE SCALE GENOMIC DNA]</scope>
    <source>
        <strain evidence="5 6">ElP</strain>
    </source>
</reference>
<keyword evidence="1 5" id="KW-0489">Methyltransferase</keyword>
<proteinExistence type="predicted"/>
<dbReference type="CDD" id="cd02440">
    <property type="entry name" value="AdoMet_MTases"/>
    <property type="match status" value="1"/>
</dbReference>
<keyword evidence="6" id="KW-1185">Reference proteome</keyword>
<evidence type="ECO:0000256" key="1">
    <source>
        <dbReference type="ARBA" id="ARBA00022603"/>
    </source>
</evidence>
<evidence type="ECO:0000259" key="4">
    <source>
        <dbReference type="Pfam" id="PF13649"/>
    </source>
</evidence>
<keyword evidence="3" id="KW-0949">S-adenosyl-L-methionine</keyword>
<dbReference type="InterPro" id="IPR008854">
    <property type="entry name" value="TPMT"/>
</dbReference>
<dbReference type="Gene3D" id="3.40.50.150">
    <property type="entry name" value="Vaccinia Virus protein VP39"/>
    <property type="match status" value="1"/>
</dbReference>
<dbReference type="PROSITE" id="PS51585">
    <property type="entry name" value="SAM_MT_TPMT"/>
    <property type="match status" value="1"/>
</dbReference>
<dbReference type="GO" id="GO:0008757">
    <property type="term" value="F:S-adenosylmethionine-dependent methyltransferase activity"/>
    <property type="evidence" value="ECO:0007669"/>
    <property type="project" value="InterPro"/>
</dbReference>
<dbReference type="Proteomes" id="UP000317835">
    <property type="component" value="Chromosome"/>
</dbReference>